<dbReference type="eggNOG" id="ENOG50330ER">
    <property type="taxonomic scope" value="Bacteria"/>
</dbReference>
<dbReference type="GeneID" id="97257619"/>
<accession>I3ZZH4</accession>
<dbReference type="AlphaFoldDB" id="I3ZZH4"/>
<dbReference type="HOGENOM" id="CLU_1576928_0_0_10"/>
<sequence>MKRILSLLVFLSFVWGYAQTSEEYFVSSANLFLQNKNSEALSRVTEGLEKFPDSKKLQALKQKLEQQQKDDKEQQENPDKDQQQKKDNPEKDKGDQKGENNGEQGKGQNDQMPQAPEQEEKPNGSPQDFLEKERQANRLKALQEQEKMTKRRMMMGESRAKAGRKSKDW</sequence>
<dbReference type="GeneID" id="71569202"/>
<proteinExistence type="predicted"/>
<evidence type="ECO:0008006" key="4">
    <source>
        <dbReference type="Google" id="ProtNLM"/>
    </source>
</evidence>
<keyword evidence="3" id="KW-1185">Reference proteome</keyword>
<reference evidence="2 3" key="1">
    <citation type="submission" date="2012-06" db="EMBL/GenBank/DDBJ databases">
        <title>The complete genome of Ornithobacterium rhinotracheale DSM 15997.</title>
        <authorList>
            <consortium name="US DOE Joint Genome Institute (JGI-PGF)"/>
            <person name="Lucas S."/>
            <person name="Copeland A."/>
            <person name="Lapidus A."/>
            <person name="Goodwin L."/>
            <person name="Pitluck S."/>
            <person name="Peters L."/>
            <person name="Mikhailova N."/>
            <person name="Teshima H."/>
            <person name="Kyrpides N."/>
            <person name="Mavromatis K."/>
            <person name="Pagani I."/>
            <person name="Ivanova N."/>
            <person name="Ovchinnikova G."/>
            <person name="Zeytun A."/>
            <person name="Detter J.C."/>
            <person name="Han C."/>
            <person name="Land M."/>
            <person name="Hauser L."/>
            <person name="Markowitz V."/>
            <person name="Cheng J.-F."/>
            <person name="Hugenholtz P."/>
            <person name="Woyke T."/>
            <person name="Wu D."/>
            <person name="Lang E."/>
            <person name="Kopitz M."/>
            <person name="Brambilla E."/>
            <person name="Klenk H.-P."/>
            <person name="Eisen J.A."/>
        </authorList>
    </citation>
    <scope>NUCLEOTIDE SEQUENCE [LARGE SCALE GENOMIC DNA]</scope>
    <source>
        <strain evidence="3">ATCC 51463 / DSM 15997 / CCUG 23171 / LMG 9086</strain>
    </source>
</reference>
<dbReference type="Proteomes" id="UP000006051">
    <property type="component" value="Chromosome"/>
</dbReference>
<name>I3ZZH4_ORNRL</name>
<feature type="compositionally biased region" description="Basic and acidic residues" evidence="1">
    <location>
        <begin position="52"/>
        <end position="100"/>
    </location>
</feature>
<feature type="region of interest" description="Disordered" evidence="1">
    <location>
        <begin position="52"/>
        <end position="169"/>
    </location>
</feature>
<organism evidence="2 3">
    <name type="scientific">Ornithobacterium rhinotracheale (strain ATCC 51463 / DSM 15997 / CCUG 23171 / CIP 104009 / LMG 9086)</name>
    <dbReference type="NCBI Taxonomy" id="867902"/>
    <lineage>
        <taxon>Bacteria</taxon>
        <taxon>Pseudomonadati</taxon>
        <taxon>Bacteroidota</taxon>
        <taxon>Flavobacteriia</taxon>
        <taxon>Flavobacteriales</taxon>
        <taxon>Weeksellaceae</taxon>
        <taxon>Ornithobacterium</taxon>
    </lineage>
</organism>
<dbReference type="EMBL" id="CP003283">
    <property type="protein sequence ID" value="AFL97108.1"/>
    <property type="molecule type" value="Genomic_DNA"/>
</dbReference>
<evidence type="ECO:0000313" key="3">
    <source>
        <dbReference type="Proteomes" id="UP000006051"/>
    </source>
</evidence>
<protein>
    <recommendedName>
        <fullName evidence="4">Tetratricopeptide repeat protein</fullName>
    </recommendedName>
</protein>
<dbReference type="STRING" id="867902.Ornrh_0913"/>
<evidence type="ECO:0000256" key="1">
    <source>
        <dbReference type="SAM" id="MobiDB-lite"/>
    </source>
</evidence>
<gene>
    <name evidence="2" type="ordered locus">Ornrh_0913</name>
</gene>
<feature type="compositionally biased region" description="Basic and acidic residues" evidence="1">
    <location>
        <begin position="129"/>
        <end position="148"/>
    </location>
</feature>
<dbReference type="RefSeq" id="WP_014790709.1">
    <property type="nucleotide sequence ID" value="NC_018016.1"/>
</dbReference>
<dbReference type="KEGG" id="orh:Ornrh_0913"/>
<evidence type="ECO:0000313" key="2">
    <source>
        <dbReference type="EMBL" id="AFL97108.1"/>
    </source>
</evidence>